<name>A0A239T023_9STRE</name>
<keyword evidence="4" id="KW-1185">Reference proteome</keyword>
<organism evidence="3 4">
    <name type="scientific">Streptococcus merionis</name>
    <dbReference type="NCBI Taxonomy" id="400065"/>
    <lineage>
        <taxon>Bacteria</taxon>
        <taxon>Bacillati</taxon>
        <taxon>Bacillota</taxon>
        <taxon>Bacilli</taxon>
        <taxon>Lactobacillales</taxon>
        <taxon>Streptococcaceae</taxon>
        <taxon>Streptococcus</taxon>
    </lineage>
</organism>
<evidence type="ECO:0000313" key="4">
    <source>
        <dbReference type="Proteomes" id="UP000215185"/>
    </source>
</evidence>
<dbReference type="Gene3D" id="2.60.40.3760">
    <property type="match status" value="6"/>
</dbReference>
<feature type="chain" id="PRO_5038633871" evidence="2">
    <location>
        <begin position="27"/>
        <end position="1069"/>
    </location>
</feature>
<dbReference type="RefSeq" id="WP_018374710.1">
    <property type="nucleotide sequence ID" value="NZ_LT906439.1"/>
</dbReference>
<feature type="compositionally biased region" description="Basic and acidic residues" evidence="1">
    <location>
        <begin position="206"/>
        <end position="225"/>
    </location>
</feature>
<dbReference type="KEGG" id="smen:SAMEA4412692_2020"/>
<keyword evidence="2" id="KW-0732">Signal</keyword>
<dbReference type="Gene3D" id="3.90.70.10">
    <property type="entry name" value="Cysteine proteinases"/>
    <property type="match status" value="1"/>
</dbReference>
<dbReference type="eggNOG" id="COG5263">
    <property type="taxonomic scope" value="Bacteria"/>
</dbReference>
<evidence type="ECO:0000313" key="3">
    <source>
        <dbReference type="EMBL" id="SNU90849.1"/>
    </source>
</evidence>
<feature type="region of interest" description="Disordered" evidence="1">
    <location>
        <begin position="145"/>
        <end position="267"/>
    </location>
</feature>
<reference evidence="3 4" key="1">
    <citation type="submission" date="2017-06" db="EMBL/GenBank/DDBJ databases">
        <authorList>
            <consortium name="Pathogen Informatics"/>
        </authorList>
    </citation>
    <scope>NUCLEOTIDE SEQUENCE [LARGE SCALE GENOMIC DNA]</scope>
    <source>
        <strain evidence="3 4">NCTC13788</strain>
    </source>
</reference>
<evidence type="ECO:0000256" key="2">
    <source>
        <dbReference type="SAM" id="SignalP"/>
    </source>
</evidence>
<accession>A0A239T023</accession>
<dbReference type="EMBL" id="LT906439">
    <property type="protein sequence ID" value="SNU90849.1"/>
    <property type="molecule type" value="Genomic_DNA"/>
</dbReference>
<dbReference type="Proteomes" id="UP000215185">
    <property type="component" value="Chromosome 1"/>
</dbReference>
<dbReference type="OrthoDB" id="3186156at2"/>
<dbReference type="STRING" id="1123308.GCA_000380085_02157"/>
<feature type="compositionally biased region" description="Low complexity" evidence="1">
    <location>
        <begin position="149"/>
        <end position="204"/>
    </location>
</feature>
<dbReference type="Pfam" id="PF08481">
    <property type="entry name" value="GBS_Bsp-like"/>
    <property type="match status" value="6"/>
</dbReference>
<feature type="signal peptide" evidence="2">
    <location>
        <begin position="1"/>
        <end position="26"/>
    </location>
</feature>
<proteinExistence type="predicted"/>
<dbReference type="InterPro" id="IPR013688">
    <property type="entry name" value="GBS_Bsp-like"/>
</dbReference>
<gene>
    <name evidence="3" type="ORF">SAMEA4412692_02020</name>
</gene>
<dbReference type="eggNOG" id="COG0860">
    <property type="taxonomic scope" value="Bacteria"/>
</dbReference>
<feature type="compositionally biased region" description="Polar residues" evidence="1">
    <location>
        <begin position="227"/>
        <end position="237"/>
    </location>
</feature>
<evidence type="ECO:0000256" key="1">
    <source>
        <dbReference type="SAM" id="MobiDB-lite"/>
    </source>
</evidence>
<sequence>MRYSSKFILLSSTMILGAFVNSPVISADQLTAEKVSLKTVETATTERITADIQASLLDGKPILRLSNVSAKGVQAVKITISSKSDDSDKHTYTAELDKDGSYVVKLDRTFHDKTGKNFKAKVALERSQGITDFLSDYPFIWTDEEPVNAESTEPTKTTTEAALAETSSSSVETTQTSPTEPTTTPAPTETATTSSAISTEQASARQETKEIKPDIKGDSEDKENPESTEPAQSTTPVQAKSTTSTASSSQATTKEDKNRTETPSTVTETAYFGTEPILRNATSGLQTTGTLTVVKNQQTGSFEVTVSNVDSADGVEEVLLPIWSAAGGQDDINWYRAKKQADNTFKAMVSISDHKNDLGEYYIHLYYIDRKKKLIGVGGTTTTISKTATQPTGKMTITTANAVTGAFDVVVSDIYAPNGLKEVLIPVWSDQGGQDDIHWYNATKQMDGSYKITVDPANHKNNQGIYHAHLYFRQNDGQLKGISTAKTTVKTVPLSGKITITNNNQVTGSFDILVTEVASQAGVSEVLVPVWGETNGQNDIRWYNAARQSDGSYKVSVKSSDHQFETGTYHAHLYYRQSNGQLKGVGGTQTLVKSNTSLGKLTITNQNKQTGSFDVTITDVNPGYGVSEILLPTWSDKSGQDDIQWYRAEKQADGSYKASISISNHKFDTGTYHVHYYHRTADGQLKGIGGIQTTVEASATQPTGHISVSKNNNGFDVVISGVYAPSGVKEVSVPIWSEAGGQDDIRWYTATKQADGNYSVSVNLANHNNTSGKYNIHLYYRLNSGQFVGVGGTTTQATAQTVAATMSTSYQGTGQYTVDFANIYGQGRVNVAIWSDTGGQDDLIWYVAQSLGNGRYQLNFNVQNHSGIGTYHIHAYLTNSQNVFQTSGTIQVARTNYTAPYYSQNDGRWGGIVYGQYSVSYSGCVPTAVAMAATGITGRTITPNDVASYLYYNTQEFNRIHGAGTTGTGLVQAANHFGLRATALHGQNALINALQNGQFVAAAVGHSVFVKSPATHQLLLKGYQNGKTYVMDPYTPSMNGWYDVSYLTSVPSNWSGDLYQGSVFIQLSE</sequence>
<protein>
    <submittedName>
        <fullName evidence="3">N-acetylmuramidase</fullName>
    </submittedName>
</protein>
<dbReference type="AlphaFoldDB" id="A0A239T023"/>
<feature type="compositionally biased region" description="Low complexity" evidence="1">
    <location>
        <begin position="238"/>
        <end position="252"/>
    </location>
</feature>